<feature type="domain" description="Bacterial virulence" evidence="1">
    <location>
        <begin position="258"/>
        <end position="446"/>
    </location>
</feature>
<keyword evidence="3" id="KW-1185">Reference proteome</keyword>
<dbReference type="RefSeq" id="WP_062329187.1">
    <property type="nucleotide sequence ID" value="NZ_CP014476.1"/>
</dbReference>
<dbReference type="PIRSF" id="PIRSF029063">
    <property type="entry name" value="IV_sec_VirJ"/>
    <property type="match status" value="1"/>
</dbReference>
<dbReference type="AlphaFoldDB" id="A0A126T7F2"/>
<dbReference type="Pfam" id="PF06057">
    <property type="entry name" value="VirJ"/>
    <property type="match status" value="1"/>
</dbReference>
<organism evidence="2 3">
    <name type="scientific">Methylomonas denitrificans</name>
    <dbReference type="NCBI Taxonomy" id="1538553"/>
    <lineage>
        <taxon>Bacteria</taxon>
        <taxon>Pseudomonadati</taxon>
        <taxon>Pseudomonadota</taxon>
        <taxon>Gammaproteobacteria</taxon>
        <taxon>Methylococcales</taxon>
        <taxon>Methylococcaceae</taxon>
        <taxon>Methylomonas</taxon>
    </lineage>
</organism>
<gene>
    <name evidence="2" type="ORF">JT25_016295</name>
</gene>
<evidence type="ECO:0000313" key="3">
    <source>
        <dbReference type="Proteomes" id="UP000030512"/>
    </source>
</evidence>
<dbReference type="OrthoDB" id="641022at2"/>
<reference evidence="2 3" key="1">
    <citation type="journal article" date="2015" name="Environ. Microbiol.">
        <title>Methane oxidation coupled to nitrate reduction under hypoxia by the Gammaproteobacterium Methylomonas denitrificans, sp. nov. type strain FJG1.</title>
        <authorList>
            <person name="Kits K.D."/>
            <person name="Klotz M.G."/>
            <person name="Stein L.Y."/>
        </authorList>
    </citation>
    <scope>NUCLEOTIDE SEQUENCE [LARGE SCALE GENOMIC DNA]</scope>
    <source>
        <strain evidence="2 3">FJG1</strain>
    </source>
</reference>
<dbReference type="STRING" id="1538553.JT25_016295"/>
<dbReference type="InterPro" id="IPR029058">
    <property type="entry name" value="AB_hydrolase_fold"/>
</dbReference>
<dbReference type="InterPro" id="IPR011225">
    <property type="entry name" value="IV_sec_VirJ"/>
</dbReference>
<dbReference type="Gene3D" id="3.40.50.1820">
    <property type="entry name" value="alpha/beta hydrolase"/>
    <property type="match status" value="1"/>
</dbReference>
<dbReference type="ESTHER" id="9gamm-a0a126t7f2">
    <property type="family name" value="VirJ"/>
</dbReference>
<accession>A0A126T7F2</accession>
<protein>
    <recommendedName>
        <fullName evidence="1">Bacterial virulence domain-containing protein</fullName>
    </recommendedName>
</protein>
<evidence type="ECO:0000259" key="1">
    <source>
        <dbReference type="Pfam" id="PF06057"/>
    </source>
</evidence>
<sequence length="450" mass="48917">MKIKRVLLVFLTLGVISAGVWLSVQKRPLLVEKQLTSENFGYISIAEPLWDSQGMVLVFVDTQKFPAKALAQRLAATGVTAAVIDTAKIFKHFNAENEECLDGHFVATTINALVTQLPDPAVNRLIVAGLADGALLPFLNAQAPLGNAAINLSIGFSVALPADLDLCPPLSSSQKNKQRLLISAPAPEGNWRSVWTEQPADETAVFIRTLGDVDTRIAAYDTPLDDLLIEEVKTAMGQSKQASPPMPVVEVPAAKPSDTVTLFYSGDGGWRDLDRTVAGEMAAQNYSVVGVDVLRYFWEHKTPEQAAADLAATMAYYRKNWGVKSFVLAGYSFGADILPPVYNRLSAQDQHSVSLLVLLALADHADFEIHVTGWLGKSGGEHALAPELIKLPKQKILCVYGKDEKAKTACTALINSDASILELPGGHHFDQDYPKLTRQILDVYQRHGIH</sequence>
<evidence type="ECO:0000313" key="2">
    <source>
        <dbReference type="EMBL" id="AMK78019.1"/>
    </source>
</evidence>
<dbReference type="SUPFAM" id="SSF53474">
    <property type="entry name" value="alpha/beta-Hydrolases"/>
    <property type="match status" value="1"/>
</dbReference>
<dbReference type="KEGG" id="mdn:JT25_016295"/>
<dbReference type="EMBL" id="CP014476">
    <property type="protein sequence ID" value="AMK78019.1"/>
    <property type="molecule type" value="Genomic_DNA"/>
</dbReference>
<dbReference type="InterPro" id="IPR010333">
    <property type="entry name" value="VirJ"/>
</dbReference>
<proteinExistence type="predicted"/>
<name>A0A126T7F2_9GAMM</name>
<dbReference type="Proteomes" id="UP000030512">
    <property type="component" value="Chromosome"/>
</dbReference>